<dbReference type="InterPro" id="IPR019539">
    <property type="entry name" value="GalKase_N"/>
</dbReference>
<evidence type="ECO:0000256" key="7">
    <source>
        <dbReference type="ARBA" id="ARBA00022840"/>
    </source>
</evidence>
<sequence>MASMPPTPSATTTIPPNVQSLIVQARDLFERAFGADDDLADRADLPRHCASAPGRVNLIGEHTDYTGGYVLPLAIDRNTVCYGRGDIVARADAGVASTRCRVASTTGRRDDCAVEFFADRSSTPSTTSDRWANYVRGVVEQYLPDLPDDETFVLDVAVAGDVPLGSGLSSSASLEVATAAFLECVMERRGVAYSSCGGKGRNAGGTMSAKDVAKERAIRCQRAENVFCGVPCGIMDQFVSSAGSKGNLLLIDCRSLDFQKVSPSCADEACMPVLVIANSNVKHDLGAGEYPIRVQQCKEATEALSKVNPLVKSLRDASMDDVDAAASSGVLSGVLLKRARHVVSENSRTVKAADAWLRGDWELVGNLMNESHSSMKDDYEVSCDEIDVLVQLAQNFDGVFGSRLTGGGFGGCTVTLVKKDVAQGLIDYLNQKYEEKTGSKCDCFITSPGGGAMAISV</sequence>
<dbReference type="PANTHER" id="PTHR10457:SF7">
    <property type="entry name" value="GALACTOKINASE-RELATED"/>
    <property type="match status" value="1"/>
</dbReference>
<evidence type="ECO:0000256" key="6">
    <source>
        <dbReference type="ARBA" id="ARBA00022777"/>
    </source>
</evidence>
<keyword evidence="7" id="KW-0067">ATP-binding</keyword>
<accession>A0ABD3N2I2</accession>
<keyword evidence="4" id="KW-0479">Metal-binding</keyword>
<comment type="caution">
    <text evidence="13">The sequence shown here is derived from an EMBL/GenBank/DDBJ whole genome shotgun (WGS) entry which is preliminary data.</text>
</comment>
<name>A0ABD3N2I2_9STRA</name>
<dbReference type="InterPro" id="IPR013750">
    <property type="entry name" value="GHMP_kinase_C_dom"/>
</dbReference>
<dbReference type="Gene3D" id="3.30.230.10">
    <property type="match status" value="1"/>
</dbReference>
<dbReference type="InterPro" id="IPR000705">
    <property type="entry name" value="Galactokinase"/>
</dbReference>
<dbReference type="GO" id="GO:0005996">
    <property type="term" value="P:monosaccharide metabolic process"/>
    <property type="evidence" value="ECO:0007669"/>
    <property type="project" value="UniProtKB-ARBA"/>
</dbReference>
<comment type="similarity">
    <text evidence="2">Belongs to the GHMP kinase family. GalK subfamily.</text>
</comment>
<dbReference type="InterPro" id="IPR036554">
    <property type="entry name" value="GHMP_kinase_C_sf"/>
</dbReference>
<evidence type="ECO:0000259" key="12">
    <source>
        <dbReference type="Pfam" id="PF10509"/>
    </source>
</evidence>
<feature type="domain" description="Galactokinase N-terminal" evidence="12">
    <location>
        <begin position="46"/>
        <end position="82"/>
    </location>
</feature>
<dbReference type="PRINTS" id="PR00473">
    <property type="entry name" value="GALCTOKINASE"/>
</dbReference>
<dbReference type="SUPFAM" id="SSF55060">
    <property type="entry name" value="GHMP Kinase, C-terminal domain"/>
    <property type="match status" value="1"/>
</dbReference>
<reference evidence="13 14" key="1">
    <citation type="submission" date="2024-10" db="EMBL/GenBank/DDBJ databases">
        <title>Updated reference genomes for cyclostephanoid diatoms.</title>
        <authorList>
            <person name="Roberts W.R."/>
            <person name="Alverson A.J."/>
        </authorList>
    </citation>
    <scope>NUCLEOTIDE SEQUENCE [LARGE SCALE GENOMIC DNA]</scope>
    <source>
        <strain evidence="13 14">AJA276-08</strain>
    </source>
</reference>
<dbReference type="InterPro" id="IPR020568">
    <property type="entry name" value="Ribosomal_Su5_D2-typ_SF"/>
</dbReference>
<dbReference type="PRINTS" id="PR00959">
    <property type="entry name" value="MEVGALKINASE"/>
</dbReference>
<evidence type="ECO:0000259" key="11">
    <source>
        <dbReference type="Pfam" id="PF08544"/>
    </source>
</evidence>
<evidence type="ECO:0000259" key="10">
    <source>
        <dbReference type="Pfam" id="PF00288"/>
    </source>
</evidence>
<dbReference type="InterPro" id="IPR019741">
    <property type="entry name" value="Galactokinase_CS"/>
</dbReference>
<dbReference type="GO" id="GO:0005524">
    <property type="term" value="F:ATP binding"/>
    <property type="evidence" value="ECO:0007669"/>
    <property type="project" value="UniProtKB-KW"/>
</dbReference>
<dbReference type="InterPro" id="IPR006203">
    <property type="entry name" value="GHMP_knse_ATP-bd_CS"/>
</dbReference>
<evidence type="ECO:0000313" key="13">
    <source>
        <dbReference type="EMBL" id="KAL3769271.1"/>
    </source>
</evidence>
<dbReference type="GO" id="GO:0009507">
    <property type="term" value="C:chloroplast"/>
    <property type="evidence" value="ECO:0007669"/>
    <property type="project" value="UniProtKB-SubCell"/>
</dbReference>
<evidence type="ECO:0008006" key="15">
    <source>
        <dbReference type="Google" id="ProtNLM"/>
    </source>
</evidence>
<feature type="domain" description="GHMP kinase C-terminal" evidence="11">
    <location>
        <begin position="355"/>
        <end position="434"/>
    </location>
</feature>
<dbReference type="Proteomes" id="UP001530315">
    <property type="component" value="Unassembled WGS sequence"/>
</dbReference>
<keyword evidence="14" id="KW-1185">Reference proteome</keyword>
<dbReference type="AlphaFoldDB" id="A0ABD3N2I2"/>
<dbReference type="GO" id="GO:0046872">
    <property type="term" value="F:metal ion binding"/>
    <property type="evidence" value="ECO:0007669"/>
    <property type="project" value="UniProtKB-KW"/>
</dbReference>
<dbReference type="PIRSF" id="PIRSF000530">
    <property type="entry name" value="Galactokinase"/>
    <property type="match status" value="1"/>
</dbReference>
<dbReference type="InterPro" id="IPR006206">
    <property type="entry name" value="Mevalonate/galactokinase"/>
</dbReference>
<gene>
    <name evidence="13" type="ORF">ACHAW5_002287</name>
</gene>
<dbReference type="PROSITE" id="PS00627">
    <property type="entry name" value="GHMP_KINASES_ATP"/>
    <property type="match status" value="1"/>
</dbReference>
<dbReference type="EMBL" id="JALLAZ020001660">
    <property type="protein sequence ID" value="KAL3769271.1"/>
    <property type="molecule type" value="Genomic_DNA"/>
</dbReference>
<evidence type="ECO:0000256" key="8">
    <source>
        <dbReference type="ARBA" id="ARBA00022842"/>
    </source>
</evidence>
<feature type="domain" description="GHMP kinase N-terminal" evidence="10">
    <location>
        <begin position="133"/>
        <end position="243"/>
    </location>
</feature>
<keyword evidence="6" id="KW-0418">Kinase</keyword>
<protein>
    <recommendedName>
        <fullName evidence="15">Galactokinase</fullName>
    </recommendedName>
</protein>
<keyword evidence="5" id="KW-0547">Nucleotide-binding</keyword>
<comment type="subcellular location">
    <subcellularLocation>
        <location evidence="1">Plastid</location>
        <location evidence="1">Chloroplast</location>
    </subcellularLocation>
</comment>
<dbReference type="Gene3D" id="3.30.70.890">
    <property type="entry name" value="GHMP kinase, C-terminal domain"/>
    <property type="match status" value="1"/>
</dbReference>
<keyword evidence="8" id="KW-0460">Magnesium</keyword>
<dbReference type="Pfam" id="PF08544">
    <property type="entry name" value="GHMP_kinases_C"/>
    <property type="match status" value="1"/>
</dbReference>
<keyword evidence="3" id="KW-0808">Transferase</keyword>
<evidence type="ECO:0000256" key="5">
    <source>
        <dbReference type="ARBA" id="ARBA00022741"/>
    </source>
</evidence>
<proteinExistence type="inferred from homology"/>
<evidence type="ECO:0000256" key="3">
    <source>
        <dbReference type="ARBA" id="ARBA00022679"/>
    </source>
</evidence>
<dbReference type="PROSITE" id="PS00106">
    <property type="entry name" value="GALACTOKINASE"/>
    <property type="match status" value="1"/>
</dbReference>
<dbReference type="GO" id="GO:0004335">
    <property type="term" value="F:galactokinase activity"/>
    <property type="evidence" value="ECO:0007669"/>
    <property type="project" value="UniProtKB-ARBA"/>
</dbReference>
<dbReference type="PANTHER" id="PTHR10457">
    <property type="entry name" value="MEVALONATE KINASE/GALACTOKINASE"/>
    <property type="match status" value="1"/>
</dbReference>
<dbReference type="InterPro" id="IPR014721">
    <property type="entry name" value="Ribsml_uS5_D2-typ_fold_subgr"/>
</dbReference>
<dbReference type="FunFam" id="3.30.70.890:FF:000001">
    <property type="entry name" value="Galactokinase"/>
    <property type="match status" value="1"/>
</dbReference>
<evidence type="ECO:0000256" key="2">
    <source>
        <dbReference type="ARBA" id="ARBA00006566"/>
    </source>
</evidence>
<evidence type="ECO:0000313" key="14">
    <source>
        <dbReference type="Proteomes" id="UP001530315"/>
    </source>
</evidence>
<evidence type="ECO:0000256" key="4">
    <source>
        <dbReference type="ARBA" id="ARBA00022723"/>
    </source>
</evidence>
<organism evidence="13 14">
    <name type="scientific">Stephanodiscus triporus</name>
    <dbReference type="NCBI Taxonomy" id="2934178"/>
    <lineage>
        <taxon>Eukaryota</taxon>
        <taxon>Sar</taxon>
        <taxon>Stramenopiles</taxon>
        <taxon>Ochrophyta</taxon>
        <taxon>Bacillariophyta</taxon>
        <taxon>Coscinodiscophyceae</taxon>
        <taxon>Thalassiosirophycidae</taxon>
        <taxon>Stephanodiscales</taxon>
        <taxon>Stephanodiscaceae</taxon>
        <taxon>Stephanodiscus</taxon>
    </lineage>
</organism>
<evidence type="ECO:0000256" key="1">
    <source>
        <dbReference type="ARBA" id="ARBA00004229"/>
    </source>
</evidence>
<dbReference type="SUPFAM" id="SSF54211">
    <property type="entry name" value="Ribosomal protein S5 domain 2-like"/>
    <property type="match status" value="1"/>
</dbReference>
<dbReference type="Pfam" id="PF10509">
    <property type="entry name" value="GalKase_gal_bdg"/>
    <property type="match status" value="1"/>
</dbReference>
<evidence type="ECO:0000256" key="9">
    <source>
        <dbReference type="ARBA" id="ARBA00023277"/>
    </source>
</evidence>
<dbReference type="InterPro" id="IPR006204">
    <property type="entry name" value="GHMP_kinase_N_dom"/>
</dbReference>
<dbReference type="Pfam" id="PF00288">
    <property type="entry name" value="GHMP_kinases_N"/>
    <property type="match status" value="1"/>
</dbReference>
<keyword evidence="9" id="KW-0119">Carbohydrate metabolism</keyword>